<dbReference type="PANTHER" id="PTHR34853">
    <property type="match status" value="1"/>
</dbReference>
<accession>A0ABT5BRH0</accession>
<dbReference type="RefSeq" id="WP_272093531.1">
    <property type="nucleotide sequence ID" value="NZ_JAQNDK010000001.1"/>
</dbReference>
<sequence length="413" mass="45055">MTCAERLAAVLSVSLLAACAPTAPDDVVGGGVPKLEPSERGDLLRHEKAATLTGEQIAANVPEYDLAELVRYDVDVYRVYYSSVYKDTPEVLSGLVMVPRAAGPLSHYQYHHGTMLPFPSSDGEGSLDAPSLYDGSGPKDDANQLETRFLVAVPASHGYFVSAPDYAGYNITSDLEHTYAYHPELAAVSVDMILAAQTLAEQLDVTLNDRLFLAGWSEGGGATLATHKLITEEHSDRLEVTASAPFAGPYHMSRFYREIMTAEGELDSLAIYNWAVYSANTLSGLNIPAEEIWRYPVAGALDALSVQSQRPTEVYQRGFLDGFAEGVEGDFLAMVAERQDLHEGWTPRGKVFLHSGEQDDIVPYYNSVDTYTALLAADADVVLRTYAGDHYSPAESYFRTMMSDFEELLGPPP</sequence>
<dbReference type="PROSITE" id="PS51257">
    <property type="entry name" value="PROKAR_LIPOPROTEIN"/>
    <property type="match status" value="1"/>
</dbReference>
<dbReference type="Gene3D" id="1.10.260.160">
    <property type="match status" value="1"/>
</dbReference>
<evidence type="ECO:0000313" key="2">
    <source>
        <dbReference type="Proteomes" id="UP001217485"/>
    </source>
</evidence>
<dbReference type="PANTHER" id="PTHR34853:SF1">
    <property type="entry name" value="LIPASE 5"/>
    <property type="match status" value="1"/>
</dbReference>
<name>A0ABT5BRH0_9BACT</name>
<dbReference type="InterPro" id="IPR005152">
    <property type="entry name" value="Lipase_secreted"/>
</dbReference>
<reference evidence="1 2" key="1">
    <citation type="submission" date="2023-01" db="EMBL/GenBank/DDBJ databases">
        <title>Minimal conservation of predation-associated metabolite biosynthetic gene clusters underscores biosynthetic potential of Myxococcota including descriptions for ten novel species: Archangium lansinium sp. nov., Myxococcus landrumus sp. nov., Nannocystis bai.</title>
        <authorList>
            <person name="Ahearne A."/>
            <person name="Stevens C."/>
            <person name="Dowd S."/>
        </authorList>
    </citation>
    <scope>NUCLEOTIDE SEQUENCE [LARGE SCALE GENOMIC DNA]</scope>
    <source>
        <strain evidence="1 2">WIWO2</strain>
    </source>
</reference>
<gene>
    <name evidence="1" type="ORF">POL72_03325</name>
</gene>
<dbReference type="InterPro" id="IPR029058">
    <property type="entry name" value="AB_hydrolase_fold"/>
</dbReference>
<dbReference type="EMBL" id="JAQNDK010000001">
    <property type="protein sequence ID" value="MDC0676757.1"/>
    <property type="molecule type" value="Genomic_DNA"/>
</dbReference>
<keyword evidence="2" id="KW-1185">Reference proteome</keyword>
<protein>
    <submittedName>
        <fullName evidence="1">Lipase family protein</fullName>
    </submittedName>
</protein>
<organism evidence="1 2">
    <name type="scientific">Sorangium atrum</name>
    <dbReference type="NCBI Taxonomy" id="2995308"/>
    <lineage>
        <taxon>Bacteria</taxon>
        <taxon>Pseudomonadati</taxon>
        <taxon>Myxococcota</taxon>
        <taxon>Polyangia</taxon>
        <taxon>Polyangiales</taxon>
        <taxon>Polyangiaceae</taxon>
        <taxon>Sorangium</taxon>
    </lineage>
</organism>
<dbReference type="Proteomes" id="UP001217485">
    <property type="component" value="Unassembled WGS sequence"/>
</dbReference>
<dbReference type="PIRSF" id="PIRSF029171">
    <property type="entry name" value="Esterase_LipA"/>
    <property type="match status" value="1"/>
</dbReference>
<dbReference type="SUPFAM" id="SSF53474">
    <property type="entry name" value="alpha/beta-Hydrolases"/>
    <property type="match status" value="1"/>
</dbReference>
<comment type="caution">
    <text evidence="1">The sequence shown here is derived from an EMBL/GenBank/DDBJ whole genome shotgun (WGS) entry which is preliminary data.</text>
</comment>
<proteinExistence type="predicted"/>
<dbReference type="Gene3D" id="3.40.50.1820">
    <property type="entry name" value="alpha/beta hydrolase"/>
    <property type="match status" value="1"/>
</dbReference>
<evidence type="ECO:0000313" key="1">
    <source>
        <dbReference type="EMBL" id="MDC0676757.1"/>
    </source>
</evidence>